<proteinExistence type="predicted"/>
<name>X0STN0_9ZZZZ</name>
<gene>
    <name evidence="1" type="ORF">S01H1_06963</name>
</gene>
<comment type="caution">
    <text evidence="1">The sequence shown here is derived from an EMBL/GenBank/DDBJ whole genome shotgun (WGS) entry which is preliminary data.</text>
</comment>
<evidence type="ECO:0000313" key="1">
    <source>
        <dbReference type="EMBL" id="GAF84513.1"/>
    </source>
</evidence>
<accession>X0STN0</accession>
<protein>
    <submittedName>
        <fullName evidence="1">Uncharacterized protein</fullName>
    </submittedName>
</protein>
<organism evidence="1">
    <name type="scientific">marine sediment metagenome</name>
    <dbReference type="NCBI Taxonomy" id="412755"/>
    <lineage>
        <taxon>unclassified sequences</taxon>
        <taxon>metagenomes</taxon>
        <taxon>ecological metagenomes</taxon>
    </lineage>
</organism>
<sequence>MRTIIAGSRNITDYNILLSAMDKAKEIGIIP</sequence>
<feature type="non-terminal residue" evidence="1">
    <location>
        <position position="31"/>
    </location>
</feature>
<dbReference type="EMBL" id="BARS01003592">
    <property type="protein sequence ID" value="GAF84513.1"/>
    <property type="molecule type" value="Genomic_DNA"/>
</dbReference>
<reference evidence="1" key="1">
    <citation type="journal article" date="2014" name="Front. Microbiol.">
        <title>High frequency of phylogenetically diverse reductive dehalogenase-homologous genes in deep subseafloor sedimentary metagenomes.</title>
        <authorList>
            <person name="Kawai M."/>
            <person name="Futagami T."/>
            <person name="Toyoda A."/>
            <person name="Takaki Y."/>
            <person name="Nishi S."/>
            <person name="Hori S."/>
            <person name="Arai W."/>
            <person name="Tsubouchi T."/>
            <person name="Morono Y."/>
            <person name="Uchiyama I."/>
            <person name="Ito T."/>
            <person name="Fujiyama A."/>
            <person name="Inagaki F."/>
            <person name="Takami H."/>
        </authorList>
    </citation>
    <scope>NUCLEOTIDE SEQUENCE</scope>
    <source>
        <strain evidence="1">Expedition CK06-06</strain>
    </source>
</reference>
<dbReference type="AlphaFoldDB" id="X0STN0"/>